<evidence type="ECO:0000313" key="10">
    <source>
        <dbReference type="EMBL" id="CAF9942640.1"/>
    </source>
</evidence>
<reference evidence="10" key="1">
    <citation type="submission" date="2021-03" db="EMBL/GenBank/DDBJ databases">
        <authorList>
            <person name="Tagirdzhanova G."/>
        </authorList>
    </citation>
    <scope>NUCLEOTIDE SEQUENCE</scope>
</reference>
<dbReference type="InterPro" id="IPR007751">
    <property type="entry name" value="DUF676_lipase-like"/>
</dbReference>
<gene>
    <name evidence="10" type="ORF">IMSHALPRED_004337</name>
</gene>
<proteinExistence type="inferred from homology"/>
<keyword evidence="5" id="KW-0256">Endoplasmic reticulum</keyword>
<accession>A0A8H3J871</accession>
<dbReference type="GO" id="GO:0005739">
    <property type="term" value="C:mitochondrion"/>
    <property type="evidence" value="ECO:0007669"/>
    <property type="project" value="UniProtKB-SubCell"/>
</dbReference>
<evidence type="ECO:0000256" key="5">
    <source>
        <dbReference type="ARBA" id="ARBA00022824"/>
    </source>
</evidence>
<dbReference type="EMBL" id="CAJPDT010000204">
    <property type="protein sequence ID" value="CAF9942640.1"/>
    <property type="molecule type" value="Genomic_DNA"/>
</dbReference>
<protein>
    <recommendedName>
        <fullName evidence="9">DUF676 domain-containing protein</fullName>
    </recommendedName>
</protein>
<dbReference type="OrthoDB" id="427518at2759"/>
<name>A0A8H3J871_9LECA</name>
<comment type="caution">
    <text evidence="10">The sequence shown here is derived from an EMBL/GenBank/DDBJ whole genome shotgun (WGS) entry which is preliminary data.</text>
</comment>
<dbReference type="SUPFAM" id="SSF53474">
    <property type="entry name" value="alpha/beta-Hydrolases"/>
    <property type="match status" value="1"/>
</dbReference>
<dbReference type="Proteomes" id="UP000664534">
    <property type="component" value="Unassembled WGS sequence"/>
</dbReference>
<dbReference type="InterPro" id="IPR011990">
    <property type="entry name" value="TPR-like_helical_dom_sf"/>
</dbReference>
<comment type="subcellular location">
    <subcellularLocation>
        <location evidence="2">Endoplasmic reticulum</location>
    </subcellularLocation>
    <subcellularLocation>
        <location evidence="3">Membrane</location>
    </subcellularLocation>
    <subcellularLocation>
        <location evidence="1">Mitochondrion</location>
    </subcellularLocation>
</comment>
<dbReference type="Gene3D" id="3.40.50.1820">
    <property type="entry name" value="alpha/beta hydrolase"/>
    <property type="match status" value="1"/>
</dbReference>
<evidence type="ECO:0000256" key="6">
    <source>
        <dbReference type="ARBA" id="ARBA00023128"/>
    </source>
</evidence>
<dbReference type="SUPFAM" id="SSF52540">
    <property type="entry name" value="P-loop containing nucleoside triphosphate hydrolases"/>
    <property type="match status" value="1"/>
</dbReference>
<comment type="similarity">
    <text evidence="4">Belongs to the putative lipase ROG1 family.</text>
</comment>
<dbReference type="GO" id="GO:0005783">
    <property type="term" value="C:endoplasmic reticulum"/>
    <property type="evidence" value="ECO:0007669"/>
    <property type="project" value="UniProtKB-SubCell"/>
</dbReference>
<sequence>MRQFKDKVRGRKARAPQGTAAGSEGTLGQSTERLSASNLVVPEDPEDADGLGLKVWSEHTAVDGPLVDIVFVHGLTGKRTKTWLADGAAQPWPQELLAKKIPEARILTYGYDADVAHFIKPAGQNTVREHARNLMGDLTNHRRKDSSQRPLIFVAHSLGGLICEQAIVLSSHQFEEEHLLFDSIYGIMFLGTPHAGSDLAKFALALARIIKISSVKSPNMSNLSALKKDSEILAGIQEAFSTAITGRERVEKKPVEIHCCIEELPVKWLRHRVVEPNSARFPGHHTSDTIPADHTSMTKFQRSSQVGYERLSGKLRKWVDDIPKAPGFSSQNKASQVQMYGREKLTFCFESSTELVQNIDLPTSELVDWQFQNRDAELNRLTELDIQFGRDKNMLIVLLHGSPGMGKTELALKFLKSLQPRYRYQFAIDAESEEAVQESFRRIAERLRITTSGEASDLASAQVRESAQAVSTNVRHKLTNTDVPWVLMFDNYSAAFPLKEYFPSKTQGRILVCAADQPESRSRIGAEEQCTVQVGPMEVQCLTNYFWSAVTGRPDYTPSERQAKKVNVLIQRLECHTLSIKLAASFFAEDRGGRATVEGLNDYIRAIDQQPNEYSKDINDNLWKAWQMLIGKLKEGTGETVDDALEYLHLRAFFSHHHLPTSLLFTNVAQQRHDSAWVEHEYIPAFIDHQSGSMRRCEQAERLLSRYGLVTIENVQDVRGTRMLKVLRLCTRQLLWDQAREQHLHFWCSALCTLGESIKWTFEHEDVAFRKLLVPHIDACLHVDGETYDRALSAINNRTAGHILLNFAAAYTDVGQFRRAGELQNKALERLMTDPGPEDDLTLKAKSEIASNLELNDKFEDAFRLREEVLKQRETCYLLNENDRTAERKYDTAAAFAAISYARLPAYKQKALTLREMRLEHIKKALKNSLLSQDERPGRLTLPKAKRELATSYFELDRKPEALRLREEVVDALAQENDVFTLNARRELLVSLSSARLFDRALCLGSNIVEDSKLLLGPDHPDTWLALSALATVKSRSGMSEDAKSELKAAVQKFSGFWGVNHSITIDARVELARAKLALNEAEEEREAMDIFREISQLFETLEGPRSYKKLRCDLEMAMVVQRRGSIVALENMKVIVSKLESILPNGDPSLIFAKLKLGGCFAQFEEFEEAASEYQWILCVFEGDRPQTSGSLKAKLRLATTYLNLAADRRREERSDFETLHTRLQERMKPSGTVSIKAAIRSGVKKLRPKVSVETIRPQPDHALVYQGLDRAQLEQKALELRAEVVAATTVFEGTEYKIQDQLAAQACFELSESCVQNHKPKEAIDLQRAVVSFYVQNFGLCSPVTQQHQGILRSWEMLGGK</sequence>
<keyword evidence="6" id="KW-0496">Mitochondrion</keyword>
<dbReference type="Pfam" id="PF05057">
    <property type="entry name" value="DUF676"/>
    <property type="match status" value="1"/>
</dbReference>
<evidence type="ECO:0000256" key="3">
    <source>
        <dbReference type="ARBA" id="ARBA00004370"/>
    </source>
</evidence>
<keyword evidence="7" id="KW-0472">Membrane</keyword>
<organism evidence="10 11">
    <name type="scientific">Imshaugia aleurites</name>
    <dbReference type="NCBI Taxonomy" id="172621"/>
    <lineage>
        <taxon>Eukaryota</taxon>
        <taxon>Fungi</taxon>
        <taxon>Dikarya</taxon>
        <taxon>Ascomycota</taxon>
        <taxon>Pezizomycotina</taxon>
        <taxon>Lecanoromycetes</taxon>
        <taxon>OSLEUM clade</taxon>
        <taxon>Lecanoromycetidae</taxon>
        <taxon>Lecanorales</taxon>
        <taxon>Lecanorineae</taxon>
        <taxon>Parmeliaceae</taxon>
        <taxon>Imshaugia</taxon>
    </lineage>
</organism>
<evidence type="ECO:0000256" key="1">
    <source>
        <dbReference type="ARBA" id="ARBA00004173"/>
    </source>
</evidence>
<dbReference type="InterPro" id="IPR052374">
    <property type="entry name" value="SERAC1"/>
</dbReference>
<evidence type="ECO:0000256" key="4">
    <source>
        <dbReference type="ARBA" id="ARBA00007920"/>
    </source>
</evidence>
<feature type="region of interest" description="Disordered" evidence="8">
    <location>
        <begin position="1"/>
        <end position="32"/>
    </location>
</feature>
<evidence type="ECO:0000259" key="9">
    <source>
        <dbReference type="Pfam" id="PF05057"/>
    </source>
</evidence>
<evidence type="ECO:0000313" key="11">
    <source>
        <dbReference type="Proteomes" id="UP000664534"/>
    </source>
</evidence>
<dbReference type="PANTHER" id="PTHR48182">
    <property type="entry name" value="PROTEIN SERAC1"/>
    <property type="match status" value="1"/>
</dbReference>
<evidence type="ECO:0000256" key="2">
    <source>
        <dbReference type="ARBA" id="ARBA00004240"/>
    </source>
</evidence>
<keyword evidence="11" id="KW-1185">Reference proteome</keyword>
<dbReference type="PANTHER" id="PTHR48182:SF2">
    <property type="entry name" value="PROTEIN SERAC1"/>
    <property type="match status" value="1"/>
</dbReference>
<dbReference type="GO" id="GO:0016020">
    <property type="term" value="C:membrane"/>
    <property type="evidence" value="ECO:0007669"/>
    <property type="project" value="UniProtKB-SubCell"/>
</dbReference>
<dbReference type="InterPro" id="IPR027417">
    <property type="entry name" value="P-loop_NTPase"/>
</dbReference>
<dbReference type="SUPFAM" id="SSF48452">
    <property type="entry name" value="TPR-like"/>
    <property type="match status" value="2"/>
</dbReference>
<evidence type="ECO:0000256" key="7">
    <source>
        <dbReference type="ARBA" id="ARBA00023136"/>
    </source>
</evidence>
<dbReference type="Gene3D" id="3.40.50.300">
    <property type="entry name" value="P-loop containing nucleotide triphosphate hydrolases"/>
    <property type="match status" value="1"/>
</dbReference>
<evidence type="ECO:0000256" key="8">
    <source>
        <dbReference type="SAM" id="MobiDB-lite"/>
    </source>
</evidence>
<dbReference type="InterPro" id="IPR029058">
    <property type="entry name" value="AB_hydrolase_fold"/>
</dbReference>
<dbReference type="Gene3D" id="1.25.40.10">
    <property type="entry name" value="Tetratricopeptide repeat domain"/>
    <property type="match status" value="2"/>
</dbReference>
<feature type="domain" description="DUF676" evidence="9">
    <location>
        <begin position="69"/>
        <end position="203"/>
    </location>
</feature>